<dbReference type="AlphaFoldDB" id="A0AAV1NUS4"/>
<dbReference type="Proteomes" id="UP001314229">
    <property type="component" value="Unassembled WGS sequence"/>
</dbReference>
<evidence type="ECO:0000313" key="3">
    <source>
        <dbReference type="Proteomes" id="UP001314229"/>
    </source>
</evidence>
<evidence type="ECO:0000256" key="1">
    <source>
        <dbReference type="SAM" id="Phobius"/>
    </source>
</evidence>
<feature type="transmembrane region" description="Helical" evidence="1">
    <location>
        <begin position="6"/>
        <end position="23"/>
    </location>
</feature>
<keyword evidence="1" id="KW-0472">Membrane</keyword>
<dbReference type="Pfam" id="PF08040">
    <property type="entry name" value="NADH_oxidored"/>
    <property type="match status" value="1"/>
</dbReference>
<accession>A0AAV1NUS4</accession>
<gene>
    <name evidence="2" type="ORF">FSCOSCO3_A001673</name>
</gene>
<organism evidence="2 3">
    <name type="scientific">Scomber scombrus</name>
    <name type="common">Atlantic mackerel</name>
    <name type="synonym">Scomber vernalis</name>
    <dbReference type="NCBI Taxonomy" id="13677"/>
    <lineage>
        <taxon>Eukaryota</taxon>
        <taxon>Metazoa</taxon>
        <taxon>Chordata</taxon>
        <taxon>Craniata</taxon>
        <taxon>Vertebrata</taxon>
        <taxon>Euteleostomi</taxon>
        <taxon>Actinopterygii</taxon>
        <taxon>Neopterygii</taxon>
        <taxon>Teleostei</taxon>
        <taxon>Neoteleostei</taxon>
        <taxon>Acanthomorphata</taxon>
        <taxon>Pelagiaria</taxon>
        <taxon>Scombriformes</taxon>
        <taxon>Scombridae</taxon>
        <taxon>Scomber</taxon>
    </lineage>
</organism>
<keyword evidence="1" id="KW-0812">Transmembrane</keyword>
<dbReference type="GO" id="GO:0005739">
    <property type="term" value="C:mitochondrion"/>
    <property type="evidence" value="ECO:0007669"/>
    <property type="project" value="InterPro"/>
</dbReference>
<sequence>MGEGTYQVWAITYFTLYCYLILVESNVLCLLNEELKATTWCKHKEPWSTLQHLHASIGNKSALYSRELKPGEEVTWK</sequence>
<proteinExistence type="predicted"/>
<protein>
    <submittedName>
        <fullName evidence="2">NADH dehydrogenase 1 beta subcomplex subunit 1 [Takifugu rubripes]</fullName>
    </submittedName>
</protein>
<name>A0AAV1NUS4_SCOSC</name>
<keyword evidence="1" id="KW-1133">Transmembrane helix</keyword>
<reference evidence="2 3" key="1">
    <citation type="submission" date="2024-01" db="EMBL/GenBank/DDBJ databases">
        <authorList>
            <person name="Alioto T."/>
            <person name="Alioto T."/>
            <person name="Gomez Garrido J."/>
        </authorList>
    </citation>
    <scope>NUCLEOTIDE SEQUENCE [LARGE SCALE GENOMIC DNA]</scope>
</reference>
<dbReference type="EMBL" id="CAWUFR010000060">
    <property type="protein sequence ID" value="CAK6962755.1"/>
    <property type="molecule type" value="Genomic_DNA"/>
</dbReference>
<comment type="caution">
    <text evidence="2">The sequence shown here is derived from an EMBL/GenBank/DDBJ whole genome shotgun (WGS) entry which is preliminary data.</text>
</comment>
<keyword evidence="3" id="KW-1185">Reference proteome</keyword>
<evidence type="ECO:0000313" key="2">
    <source>
        <dbReference type="EMBL" id="CAK6962755.1"/>
    </source>
</evidence>
<dbReference type="InterPro" id="IPR012575">
    <property type="entry name" value="NDUB1"/>
</dbReference>